<dbReference type="RefSeq" id="WP_264748299.1">
    <property type="nucleotide sequence ID" value="NZ_JAPDHW010000001.1"/>
</dbReference>
<dbReference type="EMBL" id="JAPDHW010000001">
    <property type="protein sequence ID" value="MCW3167002.1"/>
    <property type="molecule type" value="Genomic_DNA"/>
</dbReference>
<name>A0ABT3HT90_9FLAO</name>
<sequence length="203" mass="22853">MKSSSFNAAVACITLLTVTYCSKTPEKPVQETQLVTFPKNNVETNSDVKVDSISTGEDSLALQIKDYINTQYLKPEDLRAIGQSERKFNFDQIDLNNDGKREIFINFFTPYFCGSGGCSLVLLDHNLKLINKFTVTRTPITVDSKTENGWKVLWLKDGNSWKILTHKNGKYPSNPSIITVTNEAPDSNNVKLFEGHTSKDYPF</sequence>
<reference evidence="1" key="1">
    <citation type="submission" date="2022-10" db="EMBL/GenBank/DDBJ databases">
        <title>Chryseobacterium babae sp. nov. isolated from the gut of the beetle Oryctes rhinoceros, and Chryseobacterium kimseyorum sp. nov., isolated from a stick insect rearing cage.</title>
        <authorList>
            <person name="Shelomi M."/>
            <person name="Han C.-J."/>
            <person name="Chen W.-M."/>
            <person name="Chen H.-K."/>
            <person name="Liaw S.-J."/>
            <person name="Muhle E."/>
            <person name="Clermont D."/>
        </authorList>
    </citation>
    <scope>NUCLEOTIDE SEQUENCE</scope>
    <source>
        <strain evidence="1">09-1422</strain>
    </source>
</reference>
<organism evidence="1 2">
    <name type="scientific">Chryseobacterium kimseyorum</name>
    <dbReference type="NCBI Taxonomy" id="2984028"/>
    <lineage>
        <taxon>Bacteria</taxon>
        <taxon>Pseudomonadati</taxon>
        <taxon>Bacteroidota</taxon>
        <taxon>Flavobacteriia</taxon>
        <taxon>Flavobacteriales</taxon>
        <taxon>Weeksellaceae</taxon>
        <taxon>Chryseobacterium group</taxon>
        <taxon>Chryseobacterium</taxon>
    </lineage>
</organism>
<protein>
    <recommendedName>
        <fullName evidence="3">DUF4440 domain-containing protein</fullName>
    </recommendedName>
</protein>
<comment type="caution">
    <text evidence="1">The sequence shown here is derived from an EMBL/GenBank/DDBJ whole genome shotgun (WGS) entry which is preliminary data.</text>
</comment>
<keyword evidence="2" id="KW-1185">Reference proteome</keyword>
<evidence type="ECO:0008006" key="3">
    <source>
        <dbReference type="Google" id="ProtNLM"/>
    </source>
</evidence>
<evidence type="ECO:0000313" key="2">
    <source>
        <dbReference type="Proteomes" id="UP001163731"/>
    </source>
</evidence>
<proteinExistence type="predicted"/>
<evidence type="ECO:0000313" key="1">
    <source>
        <dbReference type="EMBL" id="MCW3167002.1"/>
    </source>
</evidence>
<accession>A0ABT3HT90</accession>
<gene>
    <name evidence="1" type="ORF">OMO38_00545</name>
</gene>
<dbReference type="Proteomes" id="UP001163731">
    <property type="component" value="Unassembled WGS sequence"/>
</dbReference>